<dbReference type="GO" id="GO:0005783">
    <property type="term" value="C:endoplasmic reticulum"/>
    <property type="evidence" value="ECO:0007669"/>
    <property type="project" value="TreeGrafter"/>
</dbReference>
<feature type="non-terminal residue" evidence="1">
    <location>
        <position position="1"/>
    </location>
</feature>
<feature type="non-terminal residue" evidence="1">
    <location>
        <position position="182"/>
    </location>
</feature>
<dbReference type="InterPro" id="IPR051727">
    <property type="entry name" value="DnaJ_C3_Co-chaperones"/>
</dbReference>
<gene>
    <name evidence="1" type="ORF">g.45090</name>
</gene>
<proteinExistence type="predicted"/>
<dbReference type="PANTHER" id="PTHR44140">
    <property type="entry name" value="LD25575P"/>
    <property type="match status" value="1"/>
</dbReference>
<dbReference type="SUPFAM" id="SSF48452">
    <property type="entry name" value="TPR-like"/>
    <property type="match status" value="1"/>
</dbReference>
<protein>
    <submittedName>
        <fullName evidence="1">Uncharacterized protein</fullName>
    </submittedName>
</protein>
<reference evidence="1" key="1">
    <citation type="submission" date="2015-11" db="EMBL/GenBank/DDBJ databases">
        <title>De novo transcriptome assembly of four potential Pierce s Disease insect vectors from Arizona vineyards.</title>
        <authorList>
            <person name="Tassone E.E."/>
        </authorList>
    </citation>
    <scope>NUCLEOTIDE SEQUENCE</scope>
</reference>
<name>A0A1B6FZR3_9HEMI</name>
<dbReference type="Pfam" id="PF13181">
    <property type="entry name" value="TPR_8"/>
    <property type="match status" value="1"/>
</dbReference>
<dbReference type="PANTHER" id="PTHR44140:SF2">
    <property type="entry name" value="LD25575P"/>
    <property type="match status" value="1"/>
</dbReference>
<dbReference type="InterPro" id="IPR019734">
    <property type="entry name" value="TPR_rpt"/>
</dbReference>
<accession>A0A1B6FZR3</accession>
<organism evidence="1">
    <name type="scientific">Cuerna arida</name>
    <dbReference type="NCBI Taxonomy" id="1464854"/>
    <lineage>
        <taxon>Eukaryota</taxon>
        <taxon>Metazoa</taxon>
        <taxon>Ecdysozoa</taxon>
        <taxon>Arthropoda</taxon>
        <taxon>Hexapoda</taxon>
        <taxon>Insecta</taxon>
        <taxon>Pterygota</taxon>
        <taxon>Neoptera</taxon>
        <taxon>Paraneoptera</taxon>
        <taxon>Hemiptera</taxon>
        <taxon>Auchenorrhyncha</taxon>
        <taxon>Membracoidea</taxon>
        <taxon>Cicadellidae</taxon>
        <taxon>Cicadellinae</taxon>
        <taxon>Proconiini</taxon>
        <taxon>Cuerna</taxon>
    </lineage>
</organism>
<dbReference type="EMBL" id="GECZ01014128">
    <property type="protein sequence ID" value="JAS55641.1"/>
    <property type="molecule type" value="Transcribed_RNA"/>
</dbReference>
<dbReference type="GO" id="GO:0051087">
    <property type="term" value="F:protein-folding chaperone binding"/>
    <property type="evidence" value="ECO:0007669"/>
    <property type="project" value="TreeGrafter"/>
</dbReference>
<evidence type="ECO:0000313" key="1">
    <source>
        <dbReference type="EMBL" id="JAS55641.1"/>
    </source>
</evidence>
<sequence>GRLARAQVLVRLGDFEKAHIDVDFLSEFNQVEHQVNEVRTNIEMAETLRQVVDEAMSDGDYKTASNYLETLASISSHDVTVLSQRVQCSLQLGNKLAAIEHLKKVTTLQPNDYDSYFTLANLHYELDDWRKALVEVRKCADADLHKDCFQFYKKLKKIDKAFEKAQRAKLSQDGELCVSEIE</sequence>
<dbReference type="InterPro" id="IPR011990">
    <property type="entry name" value="TPR-like_helical_dom_sf"/>
</dbReference>
<dbReference type="AlphaFoldDB" id="A0A1B6FZR3"/>
<dbReference type="GO" id="GO:0034975">
    <property type="term" value="P:protein folding in endoplasmic reticulum"/>
    <property type="evidence" value="ECO:0007669"/>
    <property type="project" value="TreeGrafter"/>
</dbReference>
<dbReference type="Gene3D" id="1.25.40.10">
    <property type="entry name" value="Tetratricopeptide repeat domain"/>
    <property type="match status" value="1"/>
</dbReference>
<dbReference type="GO" id="GO:0051787">
    <property type="term" value="F:misfolded protein binding"/>
    <property type="evidence" value="ECO:0007669"/>
    <property type="project" value="TreeGrafter"/>
</dbReference>